<sequence length="118" mass="13750">MTSCENNKSCLEKYENLDLNKLIEDIPSEKILYENSEIIKALSDSIRLKILYLLKNGELCVCHIDSALDKPQSTISHHIAILKKAGFLKWRKEGKWTHYRLADEKMIEYIEKIIKIGE</sequence>
<evidence type="ECO:0000313" key="1">
    <source>
        <dbReference type="EMBL" id="BBL61016.1"/>
    </source>
</evidence>
<accession>A0ACA8R0F4</accession>
<dbReference type="EMBL" id="AP019779">
    <property type="protein sequence ID" value="BBL61016.1"/>
    <property type="molecule type" value="Genomic_DNA"/>
</dbReference>
<name>A0ACA8R0F4_METAZ</name>
<dbReference type="Proteomes" id="UP000825015">
    <property type="component" value="Chromosome"/>
</dbReference>
<keyword evidence="2" id="KW-1185">Reference proteome</keyword>
<organism evidence="1 2">
    <name type="scientific">Methanobrevibacter arboriphilus</name>
    <dbReference type="NCBI Taxonomy" id="39441"/>
    <lineage>
        <taxon>Archaea</taxon>
        <taxon>Methanobacteriati</taxon>
        <taxon>Methanobacteriota</taxon>
        <taxon>Methanomada group</taxon>
        <taxon>Methanobacteria</taxon>
        <taxon>Methanobacteriales</taxon>
        <taxon>Methanobacteriaceae</taxon>
        <taxon>Methanobrevibacter</taxon>
    </lineage>
</organism>
<reference evidence="1" key="1">
    <citation type="submission" date="2019-06" db="EMBL/GenBank/DDBJ databases">
        <title>Complete genome sequence of Methanobrevibacter arboriphilus strain SA.</title>
        <authorList>
            <person name="Asakawa S."/>
        </authorList>
    </citation>
    <scope>NUCLEOTIDE SEQUENCE</scope>
    <source>
        <strain evidence="1">SA</strain>
    </source>
</reference>
<proteinExistence type="predicted"/>
<gene>
    <name evidence="1" type="ORF">MarbSA_00560</name>
</gene>
<evidence type="ECO:0000313" key="2">
    <source>
        <dbReference type="Proteomes" id="UP000825015"/>
    </source>
</evidence>
<protein>
    <submittedName>
        <fullName evidence="1">Transcriptional regulator</fullName>
    </submittedName>
</protein>